<sequence length="429" mass="48475">MVNKLAIVGAGPCGLLLAHYLLRRGEQYQIDIYERRNDPRTVPFSKSRTFPIALGNRGIAALQKIPGLMEAVKAMSLATTGSMIHQPNGKTRTITRKEPLFTLDRTNLAIALLNQLVEKYDNSRLNIHFNSQCTQVDFVAKQVTLQRDSAEKFTADYDLLVGTDGANSAVRDHLCTTELFECQKQYYRNEYKSIYIPNPTINLQPGKIHTWRIDDGTNIILLNQPDGSISGVIYFPQHKNQITSLTTTEEVQQFFHQNFPEVAQLMPQSEAEALLKRPISQVITIRCNRYHYDDSVVLMGDAAHAVSPSLGQGCNSALEDVVVFDNLLDEYVDDLAAAIENFSIRRQPDGDALAELSENAFPATKGLFLEFILRQRLSQILHQLFPQRFLPSLFEVLSDTTVPYRKILQSYEGWVSKVKNANNQFYSNL</sequence>
<comment type="cofactor">
    <cofactor evidence="1">
        <name>FAD</name>
        <dbReference type="ChEBI" id="CHEBI:57692"/>
    </cofactor>
</comment>
<dbReference type="RefSeq" id="WP_096581766.1">
    <property type="nucleotide sequence ID" value="NZ_CAWNJS010000001.1"/>
</dbReference>
<dbReference type="AlphaFoldDB" id="A0A1Z4N863"/>
<dbReference type="KEGG" id="ttq:NIES37_59150"/>
<dbReference type="EMBL" id="AP018248">
    <property type="protein sequence ID" value="BAZ01908.1"/>
    <property type="molecule type" value="Genomic_DNA"/>
</dbReference>
<evidence type="ECO:0000259" key="7">
    <source>
        <dbReference type="Pfam" id="PF01494"/>
    </source>
</evidence>
<dbReference type="GO" id="GO:0071949">
    <property type="term" value="F:FAD binding"/>
    <property type="evidence" value="ECO:0007669"/>
    <property type="project" value="InterPro"/>
</dbReference>
<dbReference type="SUPFAM" id="SSF51905">
    <property type="entry name" value="FAD/NAD(P)-binding domain"/>
    <property type="match status" value="1"/>
</dbReference>
<reference evidence="8 9" key="1">
    <citation type="submission" date="2017-06" db="EMBL/GenBank/DDBJ databases">
        <title>Genome sequencing of cyanobaciteial culture collection at National Institute for Environmental Studies (NIES).</title>
        <authorList>
            <person name="Hirose Y."/>
            <person name="Shimura Y."/>
            <person name="Fujisawa T."/>
            <person name="Nakamura Y."/>
            <person name="Kawachi M."/>
        </authorList>
    </citation>
    <scope>NUCLEOTIDE SEQUENCE [LARGE SCALE GENOMIC DNA]</scope>
    <source>
        <strain evidence="8 9">NIES-37</strain>
    </source>
</reference>
<gene>
    <name evidence="8" type="ORF">NIES37_59150</name>
</gene>
<keyword evidence="9" id="KW-1185">Reference proteome</keyword>
<evidence type="ECO:0000313" key="9">
    <source>
        <dbReference type="Proteomes" id="UP000218785"/>
    </source>
</evidence>
<evidence type="ECO:0000256" key="1">
    <source>
        <dbReference type="ARBA" id="ARBA00001974"/>
    </source>
</evidence>
<dbReference type="Pfam" id="PF01494">
    <property type="entry name" value="FAD_binding_3"/>
    <property type="match status" value="1"/>
</dbReference>
<feature type="domain" description="FAD-binding" evidence="7">
    <location>
        <begin position="6"/>
        <end position="323"/>
    </location>
</feature>
<proteinExistence type="predicted"/>
<keyword evidence="3" id="KW-0274">FAD</keyword>
<protein>
    <submittedName>
        <fullName evidence="8">Kynurenine 3-monooxygenase</fullName>
    </submittedName>
</protein>
<name>A0A1Z4N863_9CYAN</name>
<dbReference type="GO" id="GO:0004502">
    <property type="term" value="F:kynurenine 3-monooxygenase activity"/>
    <property type="evidence" value="ECO:0007669"/>
    <property type="project" value="TreeGrafter"/>
</dbReference>
<keyword evidence="4" id="KW-0521">NADP</keyword>
<keyword evidence="2" id="KW-0285">Flavoprotein</keyword>
<keyword evidence="6 8" id="KW-0503">Monooxygenase</keyword>
<evidence type="ECO:0000256" key="5">
    <source>
        <dbReference type="ARBA" id="ARBA00023002"/>
    </source>
</evidence>
<evidence type="ECO:0000256" key="6">
    <source>
        <dbReference type="ARBA" id="ARBA00023033"/>
    </source>
</evidence>
<dbReference type="PANTHER" id="PTHR46028">
    <property type="entry name" value="KYNURENINE 3-MONOOXYGENASE"/>
    <property type="match status" value="1"/>
</dbReference>
<evidence type="ECO:0000256" key="2">
    <source>
        <dbReference type="ARBA" id="ARBA00022630"/>
    </source>
</evidence>
<evidence type="ECO:0000256" key="4">
    <source>
        <dbReference type="ARBA" id="ARBA00022857"/>
    </source>
</evidence>
<evidence type="ECO:0000313" key="8">
    <source>
        <dbReference type="EMBL" id="BAZ01908.1"/>
    </source>
</evidence>
<dbReference type="Proteomes" id="UP000218785">
    <property type="component" value="Chromosome"/>
</dbReference>
<evidence type="ECO:0000256" key="3">
    <source>
        <dbReference type="ARBA" id="ARBA00022827"/>
    </source>
</evidence>
<organism evidence="8 9">
    <name type="scientific">Tolypothrix tenuis PCC 7101</name>
    <dbReference type="NCBI Taxonomy" id="231146"/>
    <lineage>
        <taxon>Bacteria</taxon>
        <taxon>Bacillati</taxon>
        <taxon>Cyanobacteriota</taxon>
        <taxon>Cyanophyceae</taxon>
        <taxon>Nostocales</taxon>
        <taxon>Tolypothrichaceae</taxon>
        <taxon>Tolypothrix</taxon>
    </lineage>
</organism>
<dbReference type="InterPro" id="IPR002938">
    <property type="entry name" value="FAD-bd"/>
</dbReference>
<dbReference type="PRINTS" id="PR00420">
    <property type="entry name" value="RNGMNOXGNASE"/>
</dbReference>
<dbReference type="InterPro" id="IPR036188">
    <property type="entry name" value="FAD/NAD-bd_sf"/>
</dbReference>
<dbReference type="Gene3D" id="3.50.50.60">
    <property type="entry name" value="FAD/NAD(P)-binding domain"/>
    <property type="match status" value="1"/>
</dbReference>
<keyword evidence="5" id="KW-0560">Oxidoreductase</keyword>
<dbReference type="GO" id="GO:0070189">
    <property type="term" value="P:kynurenine metabolic process"/>
    <property type="evidence" value="ECO:0007669"/>
    <property type="project" value="TreeGrafter"/>
</dbReference>
<dbReference type="PANTHER" id="PTHR46028:SF2">
    <property type="entry name" value="KYNURENINE 3-MONOOXYGENASE"/>
    <property type="match status" value="1"/>
</dbReference>
<accession>A0A1Z4N863</accession>